<dbReference type="PANTHER" id="PTHR11409">
    <property type="entry name" value="ADENOSINE DEAMINASE"/>
    <property type="match status" value="1"/>
</dbReference>
<dbReference type="PANTHER" id="PTHR11409:SF42">
    <property type="entry name" value="ADENOSINE DEAMINASE-LIKE PROTEIN"/>
    <property type="match status" value="1"/>
</dbReference>
<gene>
    <name evidence="4" type="ORF">NBR_LOCUS7918</name>
</gene>
<dbReference type="WBParaSite" id="NBR_0000791701-mRNA-1">
    <property type="protein sequence ID" value="NBR_0000791701-mRNA-1"/>
    <property type="gene ID" value="NBR_0000791701"/>
</dbReference>
<dbReference type="InterPro" id="IPR006330">
    <property type="entry name" value="Ado/ade_deaminase"/>
</dbReference>
<keyword evidence="3" id="KW-0546">Nucleotide metabolism</keyword>
<evidence type="ECO:0000256" key="3">
    <source>
        <dbReference type="ARBA" id="ARBA00023080"/>
    </source>
</evidence>
<proteinExistence type="inferred from homology"/>
<dbReference type="GO" id="GO:0006154">
    <property type="term" value="P:adenosine catabolic process"/>
    <property type="evidence" value="ECO:0007669"/>
    <property type="project" value="TreeGrafter"/>
</dbReference>
<dbReference type="GO" id="GO:0009117">
    <property type="term" value="P:nucleotide metabolic process"/>
    <property type="evidence" value="ECO:0007669"/>
    <property type="project" value="UniProtKB-KW"/>
</dbReference>
<dbReference type="AlphaFoldDB" id="A0A0N4XXZ7"/>
<accession>A0A0N4XXZ7</accession>
<dbReference type="GO" id="GO:0004000">
    <property type="term" value="F:adenosine deaminase activity"/>
    <property type="evidence" value="ECO:0007669"/>
    <property type="project" value="TreeGrafter"/>
</dbReference>
<evidence type="ECO:0000313" key="5">
    <source>
        <dbReference type="Proteomes" id="UP000271162"/>
    </source>
</evidence>
<evidence type="ECO:0000256" key="2">
    <source>
        <dbReference type="ARBA" id="ARBA00022833"/>
    </source>
</evidence>
<evidence type="ECO:0000313" key="6">
    <source>
        <dbReference type="WBParaSite" id="NBR_0000791701-mRNA-1"/>
    </source>
</evidence>
<dbReference type="InterPro" id="IPR032466">
    <property type="entry name" value="Metal_Hydrolase"/>
</dbReference>
<dbReference type="STRING" id="27835.A0A0N4XXZ7"/>
<dbReference type="GO" id="GO:0046103">
    <property type="term" value="P:inosine biosynthetic process"/>
    <property type="evidence" value="ECO:0007669"/>
    <property type="project" value="TreeGrafter"/>
</dbReference>
<protein>
    <submittedName>
        <fullName evidence="6">Adenosine deaminase-like protein (inferred by orthology to a C. elegans protein)</fullName>
    </submittedName>
</protein>
<keyword evidence="5" id="KW-1185">Reference proteome</keyword>
<sequence>MDEVFKIFPLIQSLTTTRDALITATLDVVKEFADDGVIYLELRSTPKSTTEMTKQEYVEALIEGSGLIVGVELSGDPSVDGRKFIPALQKARDAGFKTDDKGLMDCDLSREFHEASKAFDLTLDDLNDISKNALEMSFLDKSDTVFMKLHGLLKPR</sequence>
<reference evidence="6" key="1">
    <citation type="submission" date="2017-02" db="UniProtKB">
        <authorList>
            <consortium name="WormBaseParasite"/>
        </authorList>
    </citation>
    <scope>IDENTIFICATION</scope>
</reference>
<organism evidence="6">
    <name type="scientific">Nippostrongylus brasiliensis</name>
    <name type="common">Rat hookworm</name>
    <dbReference type="NCBI Taxonomy" id="27835"/>
    <lineage>
        <taxon>Eukaryota</taxon>
        <taxon>Metazoa</taxon>
        <taxon>Ecdysozoa</taxon>
        <taxon>Nematoda</taxon>
        <taxon>Chromadorea</taxon>
        <taxon>Rhabditida</taxon>
        <taxon>Rhabditina</taxon>
        <taxon>Rhabditomorpha</taxon>
        <taxon>Strongyloidea</taxon>
        <taxon>Heligmosomidae</taxon>
        <taxon>Nippostrongylus</taxon>
    </lineage>
</organism>
<name>A0A0N4XXZ7_NIPBR</name>
<dbReference type="SUPFAM" id="SSF51556">
    <property type="entry name" value="Metallo-dependent hydrolases"/>
    <property type="match status" value="1"/>
</dbReference>
<keyword evidence="2" id="KW-0862">Zinc</keyword>
<evidence type="ECO:0000313" key="4">
    <source>
        <dbReference type="EMBL" id="VDL71507.1"/>
    </source>
</evidence>
<dbReference type="Proteomes" id="UP000271162">
    <property type="component" value="Unassembled WGS sequence"/>
</dbReference>
<dbReference type="EMBL" id="UYSL01019942">
    <property type="protein sequence ID" value="VDL71507.1"/>
    <property type="molecule type" value="Genomic_DNA"/>
</dbReference>
<comment type="similarity">
    <text evidence="1">Belongs to the metallo-dependent hydrolases superfamily. Adenosine and AMP deaminases family.</text>
</comment>
<reference evidence="4 5" key="2">
    <citation type="submission" date="2018-11" db="EMBL/GenBank/DDBJ databases">
        <authorList>
            <consortium name="Pathogen Informatics"/>
        </authorList>
    </citation>
    <scope>NUCLEOTIDE SEQUENCE [LARGE SCALE GENOMIC DNA]</scope>
</reference>
<evidence type="ECO:0000256" key="1">
    <source>
        <dbReference type="ARBA" id="ARBA00006676"/>
    </source>
</evidence>
<dbReference type="Gene3D" id="3.20.20.140">
    <property type="entry name" value="Metal-dependent hydrolases"/>
    <property type="match status" value="2"/>
</dbReference>